<protein>
    <submittedName>
        <fullName evidence="1">Uncharacterized protein</fullName>
    </submittedName>
</protein>
<gene>
    <name evidence="1" type="ORF">PhaeoP63_02246</name>
</gene>
<sequence length="142" mass="16577">MTLEDHFARWFRGDTAAVDFAEHLWHATQEWDDLEDEGKCANHNALLSWLAFGKEYTPFFADHAHILRPAMLNMYLQWRAANVLERGDRNDVAKAYMLRAAIYGVFHNIAWIVGGDDWAAQVGPEIYRMYAETPEELWKEMN</sequence>
<dbReference type="RefSeq" id="WP_024097656.1">
    <property type="nucleotide sequence ID" value="NZ_CP010588.1"/>
</dbReference>
<evidence type="ECO:0000313" key="2">
    <source>
        <dbReference type="Proteomes" id="UP000217545"/>
    </source>
</evidence>
<dbReference type="GeneID" id="31846640"/>
<reference evidence="1 2" key="1">
    <citation type="journal article" date="2017" name="Front. Microbiol.">
        <title>Phaeobacter piscinae sp. nov., a species of the Roseobacter group and potential aquaculture probiont.</title>
        <authorList>
            <person name="Sonnenschein E.C."/>
            <person name="Phippen C.B.W."/>
            <person name="Nielsen K.F."/>
            <person name="Mateiu R.V."/>
            <person name="Melchiorsen J."/>
            <person name="Gram L."/>
            <person name="Overmann J."/>
            <person name="Freese H.M."/>
        </authorList>
    </citation>
    <scope>NUCLEOTIDE SEQUENCE [LARGE SCALE GENOMIC DNA]</scope>
    <source>
        <strain evidence="1 2">P63</strain>
    </source>
</reference>
<accession>A0AAC9ZA03</accession>
<organism evidence="1 2">
    <name type="scientific">Phaeobacter gallaeciensis</name>
    <dbReference type="NCBI Taxonomy" id="60890"/>
    <lineage>
        <taxon>Bacteria</taxon>
        <taxon>Pseudomonadati</taxon>
        <taxon>Pseudomonadota</taxon>
        <taxon>Alphaproteobacteria</taxon>
        <taxon>Rhodobacterales</taxon>
        <taxon>Roseobacteraceae</taxon>
        <taxon>Phaeobacter</taxon>
    </lineage>
</organism>
<dbReference type="EMBL" id="CP010784">
    <property type="protein sequence ID" value="ATF06312.1"/>
    <property type="molecule type" value="Genomic_DNA"/>
</dbReference>
<dbReference type="Proteomes" id="UP000217545">
    <property type="component" value="Chromosome"/>
</dbReference>
<name>A0AAC9ZA03_9RHOB</name>
<evidence type="ECO:0000313" key="1">
    <source>
        <dbReference type="EMBL" id="ATF06312.1"/>
    </source>
</evidence>
<dbReference type="AlphaFoldDB" id="A0AAC9ZA03"/>
<proteinExistence type="predicted"/>